<evidence type="ECO:0000256" key="7">
    <source>
        <dbReference type="ARBA" id="ARBA00023136"/>
    </source>
</evidence>
<comment type="subcellular location">
    <subcellularLocation>
        <location evidence="1">Cell membrane</location>
        <topology evidence="1">Multi-pass membrane protein</topology>
    </subcellularLocation>
</comment>
<dbReference type="PANTHER" id="PTHR43528:SF1">
    <property type="entry name" value="ALPHA-KETOGLUTARATE PERMEASE"/>
    <property type="match status" value="1"/>
</dbReference>
<feature type="transmembrane region" description="Helical" evidence="8">
    <location>
        <begin position="383"/>
        <end position="402"/>
    </location>
</feature>
<keyword evidence="2" id="KW-0813">Transport</keyword>
<feature type="transmembrane region" description="Helical" evidence="8">
    <location>
        <begin position="96"/>
        <end position="116"/>
    </location>
</feature>
<name>A0ABZ1IKY4_9PSEU</name>
<dbReference type="PROSITE" id="PS50850">
    <property type="entry name" value="MFS"/>
    <property type="match status" value="1"/>
</dbReference>
<dbReference type="InterPro" id="IPR020846">
    <property type="entry name" value="MFS_dom"/>
</dbReference>
<reference evidence="10 11" key="1">
    <citation type="journal article" date="2015" name="Int. J. Syst. Evol. Microbiol.">
        <title>Amycolatopsis rhabdoformis sp. nov., an actinomycete isolated from a tropical forest soil.</title>
        <authorList>
            <person name="Souza W.R."/>
            <person name="Silva R.E."/>
            <person name="Goodfellow M."/>
            <person name="Busarakam K."/>
            <person name="Figueiro F.S."/>
            <person name="Ferreira D."/>
            <person name="Rodrigues-Filho E."/>
            <person name="Moraes L.A.B."/>
            <person name="Zucchi T.D."/>
        </authorList>
    </citation>
    <scope>NUCLEOTIDE SEQUENCE [LARGE SCALE GENOMIC DNA]</scope>
    <source>
        <strain evidence="10 11">NCIMB 14900</strain>
    </source>
</reference>
<sequence length="419" mass="44013">MIALSVGIMVESFDFGLYGFSATAIASTFFPAGNDKLALLGTFAVFAVSFLARPLGGLVLGRLGDHAGRRSALSASIVVMGMATIAIGLIPGYGSIGVAAPVLLVVCRLVQGFAASGEVAGATTYIAEAAPAHRRGFWTNVVAAFPSFGTAAGTVLVLVFKINPDTYAGGGWRWPFIIGGLIAVGGLYLRLRLKEPEVFQEVQAERPKNRLRLRTMFREHYRGMLLLVTFYALVGIGFQTVAGYMPTFMSKVGGIGSVTALVISIFAFLAFGSTLMVIGHLSDRYGRKPFIIGGTLGLAVVTVPAYLMISGGNLVWICVAQALLILPLAVTQAGGNIGNLEVFPASVRFTSFAFSYAVAYAIFAGTAPLIEDLLTETAGPLGPAFYGVLIAVIALAVLAKAYPESRSFSIKTGRPEADD</sequence>
<protein>
    <submittedName>
        <fullName evidence="10">MFS transporter</fullName>
    </submittedName>
</protein>
<dbReference type="InterPro" id="IPR036259">
    <property type="entry name" value="MFS_trans_sf"/>
</dbReference>
<feature type="transmembrane region" description="Helical" evidence="8">
    <location>
        <begin position="224"/>
        <end position="245"/>
    </location>
</feature>
<dbReference type="InterPro" id="IPR011701">
    <property type="entry name" value="MFS"/>
</dbReference>
<keyword evidence="3" id="KW-1003">Cell membrane</keyword>
<feature type="transmembrane region" description="Helical" evidence="8">
    <location>
        <begin position="257"/>
        <end position="278"/>
    </location>
</feature>
<accession>A0ABZ1IKY4</accession>
<keyword evidence="7 8" id="KW-0472">Membrane</keyword>
<feature type="domain" description="Major facilitator superfamily (MFS) profile" evidence="9">
    <location>
        <begin position="1"/>
        <end position="406"/>
    </location>
</feature>
<evidence type="ECO:0000259" key="9">
    <source>
        <dbReference type="PROSITE" id="PS50850"/>
    </source>
</evidence>
<dbReference type="EMBL" id="CP142149">
    <property type="protein sequence ID" value="WSE34526.1"/>
    <property type="molecule type" value="Genomic_DNA"/>
</dbReference>
<evidence type="ECO:0000256" key="3">
    <source>
        <dbReference type="ARBA" id="ARBA00022475"/>
    </source>
</evidence>
<feature type="transmembrane region" description="Helical" evidence="8">
    <location>
        <begin position="72"/>
        <end position="90"/>
    </location>
</feature>
<evidence type="ECO:0000256" key="8">
    <source>
        <dbReference type="SAM" id="Phobius"/>
    </source>
</evidence>
<proteinExistence type="predicted"/>
<keyword evidence="11" id="KW-1185">Reference proteome</keyword>
<dbReference type="Pfam" id="PF07690">
    <property type="entry name" value="MFS_1"/>
    <property type="match status" value="1"/>
</dbReference>
<organism evidence="10 11">
    <name type="scientific">Amycolatopsis rhabdoformis</name>
    <dbReference type="NCBI Taxonomy" id="1448059"/>
    <lineage>
        <taxon>Bacteria</taxon>
        <taxon>Bacillati</taxon>
        <taxon>Actinomycetota</taxon>
        <taxon>Actinomycetes</taxon>
        <taxon>Pseudonocardiales</taxon>
        <taxon>Pseudonocardiaceae</taxon>
        <taxon>Amycolatopsis</taxon>
    </lineage>
</organism>
<dbReference type="SUPFAM" id="SSF103473">
    <property type="entry name" value="MFS general substrate transporter"/>
    <property type="match status" value="1"/>
</dbReference>
<feature type="transmembrane region" description="Helical" evidence="8">
    <location>
        <begin position="38"/>
        <end position="60"/>
    </location>
</feature>
<dbReference type="Gene3D" id="1.20.1250.20">
    <property type="entry name" value="MFS general substrate transporter like domains"/>
    <property type="match status" value="2"/>
</dbReference>
<feature type="transmembrane region" description="Helical" evidence="8">
    <location>
        <begin position="12"/>
        <end position="32"/>
    </location>
</feature>
<feature type="transmembrane region" description="Helical" evidence="8">
    <location>
        <begin position="314"/>
        <end position="330"/>
    </location>
</feature>
<evidence type="ECO:0000313" key="10">
    <source>
        <dbReference type="EMBL" id="WSE34526.1"/>
    </source>
</evidence>
<feature type="transmembrane region" description="Helical" evidence="8">
    <location>
        <begin position="137"/>
        <end position="160"/>
    </location>
</feature>
<dbReference type="RefSeq" id="WP_326837334.1">
    <property type="nucleotide sequence ID" value="NZ_CP142149.1"/>
</dbReference>
<feature type="transmembrane region" description="Helical" evidence="8">
    <location>
        <begin position="342"/>
        <end position="363"/>
    </location>
</feature>
<evidence type="ECO:0000313" key="11">
    <source>
        <dbReference type="Proteomes" id="UP001330812"/>
    </source>
</evidence>
<dbReference type="Proteomes" id="UP001330812">
    <property type="component" value="Chromosome"/>
</dbReference>
<keyword evidence="4 8" id="KW-0812">Transmembrane</keyword>
<dbReference type="InterPro" id="IPR051084">
    <property type="entry name" value="H+-coupled_symporters"/>
</dbReference>
<evidence type="ECO:0000256" key="2">
    <source>
        <dbReference type="ARBA" id="ARBA00022448"/>
    </source>
</evidence>
<feature type="transmembrane region" description="Helical" evidence="8">
    <location>
        <begin position="290"/>
        <end position="308"/>
    </location>
</feature>
<feature type="transmembrane region" description="Helical" evidence="8">
    <location>
        <begin position="172"/>
        <end position="191"/>
    </location>
</feature>
<evidence type="ECO:0000256" key="6">
    <source>
        <dbReference type="ARBA" id="ARBA00022989"/>
    </source>
</evidence>
<dbReference type="PANTHER" id="PTHR43528">
    <property type="entry name" value="ALPHA-KETOGLUTARATE PERMEASE"/>
    <property type="match status" value="1"/>
</dbReference>
<evidence type="ECO:0000256" key="1">
    <source>
        <dbReference type="ARBA" id="ARBA00004651"/>
    </source>
</evidence>
<gene>
    <name evidence="10" type="ORF">VSH64_20975</name>
</gene>
<evidence type="ECO:0000256" key="5">
    <source>
        <dbReference type="ARBA" id="ARBA00022847"/>
    </source>
</evidence>
<keyword evidence="5" id="KW-0769">Symport</keyword>
<evidence type="ECO:0000256" key="4">
    <source>
        <dbReference type="ARBA" id="ARBA00022692"/>
    </source>
</evidence>
<keyword evidence="6 8" id="KW-1133">Transmembrane helix</keyword>